<accession>A0A6J5NIC5</accession>
<gene>
    <name evidence="2" type="ORF">UFOVP707_47</name>
</gene>
<feature type="compositionally biased region" description="Basic and acidic residues" evidence="1">
    <location>
        <begin position="226"/>
        <end position="266"/>
    </location>
</feature>
<organism evidence="2">
    <name type="scientific">uncultured Caudovirales phage</name>
    <dbReference type="NCBI Taxonomy" id="2100421"/>
    <lineage>
        <taxon>Viruses</taxon>
        <taxon>Duplodnaviria</taxon>
        <taxon>Heunggongvirae</taxon>
        <taxon>Uroviricota</taxon>
        <taxon>Caudoviricetes</taxon>
        <taxon>Peduoviridae</taxon>
        <taxon>Maltschvirus</taxon>
        <taxon>Maltschvirus maltsch</taxon>
    </lineage>
</organism>
<feature type="region of interest" description="Disordered" evidence="1">
    <location>
        <begin position="216"/>
        <end position="273"/>
    </location>
</feature>
<reference evidence="2" key="1">
    <citation type="submission" date="2020-04" db="EMBL/GenBank/DDBJ databases">
        <authorList>
            <person name="Chiriac C."/>
            <person name="Salcher M."/>
            <person name="Ghai R."/>
            <person name="Kavagutti S V."/>
        </authorList>
    </citation>
    <scope>NUCLEOTIDE SEQUENCE</scope>
</reference>
<proteinExistence type="predicted"/>
<dbReference type="EMBL" id="LR796684">
    <property type="protein sequence ID" value="CAB4159049.1"/>
    <property type="molecule type" value="Genomic_DNA"/>
</dbReference>
<protein>
    <submittedName>
        <fullName evidence="2">Uncharacterized protein</fullName>
    </submittedName>
</protein>
<name>A0A6J5NIC5_9CAUD</name>
<evidence type="ECO:0000313" key="2">
    <source>
        <dbReference type="EMBL" id="CAB4159049.1"/>
    </source>
</evidence>
<evidence type="ECO:0000256" key="1">
    <source>
        <dbReference type="SAM" id="MobiDB-lite"/>
    </source>
</evidence>
<sequence>MSWDPWDKSPRSIDPAILEWLKKNPGGGVAPDGFFYHVNLGGDFTNESGTQAVEGNGEIVRTMPGADGTISKRNDFERFSADGQYRDSYIGGAKSWLDKNGWVVPLAVIGGAYLMQPGGLLSGATAAPGAAAGGAPTAAAGATAGTAGTSAIPGSGIKFAQTGSSWLTGATTGGGVTSATGTGFSLGNLFSGFTLKDGIGLLGGALQYVDGRRREDDAIERSNQQRAEDRAERDAIRQENRENRQEDRQWQVEDRNEQRAYNEGRENAAFQRRKPVGNGLLGLALKRKGP</sequence>